<protein>
    <submittedName>
        <fullName evidence="2">Uncharacterized protein</fullName>
    </submittedName>
</protein>
<gene>
    <name evidence="2" type="ORF">QJS10_CPB13g00433</name>
</gene>
<accession>A0AAV9DID0</accession>
<reference evidence="2" key="2">
    <citation type="submission" date="2023-06" db="EMBL/GenBank/DDBJ databases">
        <authorList>
            <person name="Ma L."/>
            <person name="Liu K.-W."/>
            <person name="Li Z."/>
            <person name="Hsiao Y.-Y."/>
            <person name="Qi Y."/>
            <person name="Fu T."/>
            <person name="Tang G."/>
            <person name="Zhang D."/>
            <person name="Sun W.-H."/>
            <person name="Liu D.-K."/>
            <person name="Li Y."/>
            <person name="Chen G.-Z."/>
            <person name="Liu X.-D."/>
            <person name="Liao X.-Y."/>
            <person name="Jiang Y.-T."/>
            <person name="Yu X."/>
            <person name="Hao Y."/>
            <person name="Huang J."/>
            <person name="Zhao X.-W."/>
            <person name="Ke S."/>
            <person name="Chen Y.-Y."/>
            <person name="Wu W.-L."/>
            <person name="Hsu J.-L."/>
            <person name="Lin Y.-F."/>
            <person name="Huang M.-D."/>
            <person name="Li C.-Y."/>
            <person name="Huang L."/>
            <person name="Wang Z.-W."/>
            <person name="Zhao X."/>
            <person name="Zhong W.-Y."/>
            <person name="Peng D.-H."/>
            <person name="Ahmad S."/>
            <person name="Lan S."/>
            <person name="Zhang J.-S."/>
            <person name="Tsai W.-C."/>
            <person name="Van De Peer Y."/>
            <person name="Liu Z.-J."/>
        </authorList>
    </citation>
    <scope>NUCLEOTIDE SEQUENCE</scope>
    <source>
        <strain evidence="2">CP</strain>
        <tissue evidence="2">Leaves</tissue>
    </source>
</reference>
<sequence length="222" mass="25292">MEEEPPVQQKVMGKPFTNNAFSDEAPSLYNLRSISEKEEFFEFRVLGNRFLEKEEDMCAADYMFFQGQILPSRPSTHSNQDHIHGSSNRSNNSSSSSKSHPYSSTTQSSLSSQHRTVNKFYAHPSPNPQIRSSVNHHHRPSIGGWGLMRVGLIKTPEMEVHNLRSRRKGLSDDGDVELEKKNTKHKKKKASKFSCKWSSVDVVVPSHRVGFQFETNRVAPFD</sequence>
<dbReference type="EMBL" id="JAUJYO010000013">
    <property type="protein sequence ID" value="KAK1300661.1"/>
    <property type="molecule type" value="Genomic_DNA"/>
</dbReference>
<proteinExistence type="predicted"/>
<evidence type="ECO:0000313" key="2">
    <source>
        <dbReference type="EMBL" id="KAK1300661.1"/>
    </source>
</evidence>
<dbReference type="AlphaFoldDB" id="A0AAV9DID0"/>
<evidence type="ECO:0000313" key="3">
    <source>
        <dbReference type="Proteomes" id="UP001180020"/>
    </source>
</evidence>
<dbReference type="PANTHER" id="PTHR33922:SF2">
    <property type="entry name" value="OS07G0589600 PROTEIN"/>
    <property type="match status" value="1"/>
</dbReference>
<feature type="compositionally biased region" description="Low complexity" evidence="1">
    <location>
        <begin position="86"/>
        <end position="112"/>
    </location>
</feature>
<name>A0AAV9DID0_ACOCL</name>
<organism evidence="2 3">
    <name type="scientific">Acorus calamus</name>
    <name type="common">Sweet flag</name>
    <dbReference type="NCBI Taxonomy" id="4465"/>
    <lineage>
        <taxon>Eukaryota</taxon>
        <taxon>Viridiplantae</taxon>
        <taxon>Streptophyta</taxon>
        <taxon>Embryophyta</taxon>
        <taxon>Tracheophyta</taxon>
        <taxon>Spermatophyta</taxon>
        <taxon>Magnoliopsida</taxon>
        <taxon>Liliopsida</taxon>
        <taxon>Acoraceae</taxon>
        <taxon>Acorus</taxon>
    </lineage>
</organism>
<reference evidence="2" key="1">
    <citation type="journal article" date="2023" name="Nat. Commun.">
        <title>Diploid and tetraploid genomes of Acorus and the evolution of monocots.</title>
        <authorList>
            <person name="Ma L."/>
            <person name="Liu K.W."/>
            <person name="Li Z."/>
            <person name="Hsiao Y.Y."/>
            <person name="Qi Y."/>
            <person name="Fu T."/>
            <person name="Tang G.D."/>
            <person name="Zhang D."/>
            <person name="Sun W.H."/>
            <person name="Liu D.K."/>
            <person name="Li Y."/>
            <person name="Chen G.Z."/>
            <person name="Liu X.D."/>
            <person name="Liao X.Y."/>
            <person name="Jiang Y.T."/>
            <person name="Yu X."/>
            <person name="Hao Y."/>
            <person name="Huang J."/>
            <person name="Zhao X.W."/>
            <person name="Ke S."/>
            <person name="Chen Y.Y."/>
            <person name="Wu W.L."/>
            <person name="Hsu J.L."/>
            <person name="Lin Y.F."/>
            <person name="Huang M.D."/>
            <person name="Li C.Y."/>
            <person name="Huang L."/>
            <person name="Wang Z.W."/>
            <person name="Zhao X."/>
            <person name="Zhong W.Y."/>
            <person name="Peng D.H."/>
            <person name="Ahmad S."/>
            <person name="Lan S."/>
            <person name="Zhang J.S."/>
            <person name="Tsai W.C."/>
            <person name="Van de Peer Y."/>
            <person name="Liu Z.J."/>
        </authorList>
    </citation>
    <scope>NUCLEOTIDE SEQUENCE</scope>
    <source>
        <strain evidence="2">CP</strain>
    </source>
</reference>
<dbReference type="PANTHER" id="PTHR33922">
    <property type="entry name" value="OS01G0888066 PROTEIN-RELATED"/>
    <property type="match status" value="1"/>
</dbReference>
<comment type="caution">
    <text evidence="2">The sequence shown here is derived from an EMBL/GenBank/DDBJ whole genome shotgun (WGS) entry which is preliminary data.</text>
</comment>
<dbReference type="Proteomes" id="UP001180020">
    <property type="component" value="Unassembled WGS sequence"/>
</dbReference>
<evidence type="ECO:0000256" key="1">
    <source>
        <dbReference type="SAM" id="MobiDB-lite"/>
    </source>
</evidence>
<keyword evidence="3" id="KW-1185">Reference proteome</keyword>
<feature type="region of interest" description="Disordered" evidence="1">
    <location>
        <begin position="73"/>
        <end position="114"/>
    </location>
</feature>